<sequence>MAKWVIKRGGKKAPFSAAKFKHSIGAACKDAHIPAKRTKTVVNKVSRPVLKFAAKRKTVATATLRKKALAVLAKVEPKAAKAWRKHDQRRRARRRRR</sequence>
<feature type="region of interest" description="Disordered" evidence="4">
    <location>
        <begin position="78"/>
        <end position="97"/>
    </location>
</feature>
<protein>
    <recommendedName>
        <fullName evidence="5">ATP-cone domain-containing protein</fullName>
    </recommendedName>
</protein>
<feature type="domain" description="ATP-cone" evidence="5">
    <location>
        <begin position="3"/>
        <end position="94"/>
    </location>
</feature>
<dbReference type="Pfam" id="PF03477">
    <property type="entry name" value="ATP-cone"/>
    <property type="match status" value="1"/>
</dbReference>
<evidence type="ECO:0000313" key="6">
    <source>
        <dbReference type="EMBL" id="PIP29730.1"/>
    </source>
</evidence>
<reference evidence="6 7" key="1">
    <citation type="submission" date="2017-09" db="EMBL/GenBank/DDBJ databases">
        <title>Depth-based differentiation of microbial function through sediment-hosted aquifers and enrichment of novel symbionts in the deep terrestrial subsurface.</title>
        <authorList>
            <person name="Probst A.J."/>
            <person name="Ladd B."/>
            <person name="Jarett J.K."/>
            <person name="Geller-Mcgrath D.E."/>
            <person name="Sieber C.M."/>
            <person name="Emerson J.B."/>
            <person name="Anantharaman K."/>
            <person name="Thomas B.C."/>
            <person name="Malmstrom R."/>
            <person name="Stieglmeier M."/>
            <person name="Klingl A."/>
            <person name="Woyke T."/>
            <person name="Ryan C.M."/>
            <person name="Banfield J.F."/>
        </authorList>
    </citation>
    <scope>NUCLEOTIDE SEQUENCE [LARGE SCALE GENOMIC DNA]</scope>
    <source>
        <strain evidence="6">CG23_combo_of_CG06-09_8_20_14_all_54_14</strain>
    </source>
</reference>
<evidence type="ECO:0000256" key="1">
    <source>
        <dbReference type="ARBA" id="ARBA00022741"/>
    </source>
</evidence>
<feature type="compositionally biased region" description="Basic residues" evidence="4">
    <location>
        <begin position="81"/>
        <end position="97"/>
    </location>
</feature>
<keyword evidence="1 3" id="KW-0547">Nucleotide-binding</keyword>
<evidence type="ECO:0000256" key="4">
    <source>
        <dbReference type="SAM" id="MobiDB-lite"/>
    </source>
</evidence>
<accession>A0A2G9ZAU0</accession>
<dbReference type="GO" id="GO:0005524">
    <property type="term" value="F:ATP binding"/>
    <property type="evidence" value="ECO:0007669"/>
    <property type="project" value="UniProtKB-UniRule"/>
</dbReference>
<evidence type="ECO:0000256" key="2">
    <source>
        <dbReference type="ARBA" id="ARBA00022840"/>
    </source>
</evidence>
<proteinExistence type="predicted"/>
<evidence type="ECO:0000259" key="5">
    <source>
        <dbReference type="PROSITE" id="PS51161"/>
    </source>
</evidence>
<evidence type="ECO:0000256" key="3">
    <source>
        <dbReference type="PROSITE-ProRule" id="PRU00492"/>
    </source>
</evidence>
<dbReference type="Proteomes" id="UP000228812">
    <property type="component" value="Unassembled WGS sequence"/>
</dbReference>
<name>A0A2G9ZAU0_9BACT</name>
<dbReference type="EMBL" id="PCRZ01000045">
    <property type="protein sequence ID" value="PIP29730.1"/>
    <property type="molecule type" value="Genomic_DNA"/>
</dbReference>
<organism evidence="6 7">
    <name type="scientific">Candidatus Jorgensenbacteria bacterium CG23_combo_of_CG06-09_8_20_14_all_54_14</name>
    <dbReference type="NCBI Taxonomy" id="1974595"/>
    <lineage>
        <taxon>Bacteria</taxon>
        <taxon>Candidatus Joergenseniibacteriota</taxon>
    </lineage>
</organism>
<dbReference type="InterPro" id="IPR005144">
    <property type="entry name" value="ATP-cone_dom"/>
</dbReference>
<keyword evidence="2 3" id="KW-0067">ATP-binding</keyword>
<dbReference type="PROSITE" id="PS51161">
    <property type="entry name" value="ATP_CONE"/>
    <property type="match status" value="1"/>
</dbReference>
<gene>
    <name evidence="6" type="ORF">COX26_02635</name>
</gene>
<dbReference type="AlphaFoldDB" id="A0A2G9ZAU0"/>
<evidence type="ECO:0000313" key="7">
    <source>
        <dbReference type="Proteomes" id="UP000228812"/>
    </source>
</evidence>
<comment type="caution">
    <text evidence="6">The sequence shown here is derived from an EMBL/GenBank/DDBJ whole genome shotgun (WGS) entry which is preliminary data.</text>
</comment>